<comment type="caution">
    <text evidence="12">The sequence shown here is derived from an EMBL/GenBank/DDBJ whole genome shotgun (WGS) entry which is preliminary data.</text>
</comment>
<dbReference type="GO" id="GO:0004496">
    <property type="term" value="F:mevalonate kinase activity"/>
    <property type="evidence" value="ECO:0007669"/>
    <property type="project" value="InterPro"/>
</dbReference>
<dbReference type="InterPro" id="IPR020568">
    <property type="entry name" value="Ribosomal_Su5_D2-typ_SF"/>
</dbReference>
<evidence type="ECO:0000256" key="8">
    <source>
        <dbReference type="ARBA" id="ARBA00023098"/>
    </source>
</evidence>
<dbReference type="InterPro" id="IPR006205">
    <property type="entry name" value="Mev_gal_kin"/>
</dbReference>
<keyword evidence="5 12" id="KW-0418">Kinase</keyword>
<dbReference type="RefSeq" id="WP_210004271.1">
    <property type="nucleotide sequence ID" value="NZ_BSEO01000001.1"/>
</dbReference>
<reference evidence="12" key="1">
    <citation type="journal article" date="2014" name="Int. J. Syst. Evol. Microbiol.">
        <title>Complete genome sequence of Corynebacterium casei LMG S-19264T (=DSM 44701T), isolated from a smear-ripened cheese.</title>
        <authorList>
            <consortium name="US DOE Joint Genome Institute (JGI-PGF)"/>
            <person name="Walter F."/>
            <person name="Albersmeier A."/>
            <person name="Kalinowski J."/>
            <person name="Ruckert C."/>
        </authorList>
    </citation>
    <scope>NUCLEOTIDE SEQUENCE</scope>
    <source>
        <strain evidence="12">VKM Ac-1447</strain>
    </source>
</reference>
<dbReference type="AlphaFoldDB" id="A0A9W6HFX4"/>
<organism evidence="12 13">
    <name type="scientific">Microbacterium imperiale</name>
    <dbReference type="NCBI Taxonomy" id="33884"/>
    <lineage>
        <taxon>Bacteria</taxon>
        <taxon>Bacillati</taxon>
        <taxon>Actinomycetota</taxon>
        <taxon>Actinomycetes</taxon>
        <taxon>Micrococcales</taxon>
        <taxon>Microbacteriaceae</taxon>
        <taxon>Microbacterium</taxon>
    </lineage>
</organism>
<comment type="pathway">
    <text evidence="9">Isoprenoid biosynthesis; isopentenyl diphosphate biosynthesis via mevalonate pathway; isopentenyl diphosphate from (R)-mevalonate: step 1/3.</text>
</comment>
<evidence type="ECO:0000256" key="7">
    <source>
        <dbReference type="ARBA" id="ARBA00022842"/>
    </source>
</evidence>
<keyword evidence="1" id="KW-0963">Cytoplasm</keyword>
<keyword evidence="2" id="KW-0444">Lipid biosynthesis</keyword>
<dbReference type="Gene3D" id="3.30.70.890">
    <property type="entry name" value="GHMP kinase, C-terminal domain"/>
    <property type="match status" value="1"/>
</dbReference>
<evidence type="ECO:0000256" key="5">
    <source>
        <dbReference type="ARBA" id="ARBA00022777"/>
    </source>
</evidence>
<dbReference type="EMBL" id="BSEO01000001">
    <property type="protein sequence ID" value="GLJ79329.1"/>
    <property type="molecule type" value="Genomic_DNA"/>
</dbReference>
<gene>
    <name evidence="12" type="primary">mvaK1</name>
    <name evidence="12" type="ORF">GCM10017586_10110</name>
</gene>
<evidence type="ECO:0000313" key="13">
    <source>
        <dbReference type="Proteomes" id="UP001142317"/>
    </source>
</evidence>
<evidence type="ECO:0000256" key="1">
    <source>
        <dbReference type="ARBA" id="ARBA00022490"/>
    </source>
</evidence>
<dbReference type="InterPro" id="IPR013750">
    <property type="entry name" value="GHMP_kinase_C_dom"/>
</dbReference>
<accession>A0A9W6HFX4</accession>
<dbReference type="GO" id="GO:0019287">
    <property type="term" value="P:isopentenyl diphosphate biosynthetic process, mevalonate pathway"/>
    <property type="evidence" value="ECO:0007669"/>
    <property type="project" value="TreeGrafter"/>
</dbReference>
<dbReference type="PANTHER" id="PTHR43290:SF2">
    <property type="entry name" value="MEVALONATE KINASE"/>
    <property type="match status" value="1"/>
</dbReference>
<evidence type="ECO:0000256" key="4">
    <source>
        <dbReference type="ARBA" id="ARBA00022741"/>
    </source>
</evidence>
<evidence type="ECO:0000256" key="2">
    <source>
        <dbReference type="ARBA" id="ARBA00022516"/>
    </source>
</evidence>
<keyword evidence="8" id="KW-0443">Lipid metabolism</keyword>
<dbReference type="SUPFAM" id="SSF54211">
    <property type="entry name" value="Ribosomal protein S5 domain 2-like"/>
    <property type="match status" value="1"/>
</dbReference>
<dbReference type="Pfam" id="PF08544">
    <property type="entry name" value="GHMP_kinases_C"/>
    <property type="match status" value="1"/>
</dbReference>
<evidence type="ECO:0000256" key="6">
    <source>
        <dbReference type="ARBA" id="ARBA00022840"/>
    </source>
</evidence>
<keyword evidence="6" id="KW-0067">ATP-binding</keyword>
<keyword evidence="3" id="KW-0808">Transferase</keyword>
<evidence type="ECO:0000259" key="11">
    <source>
        <dbReference type="Pfam" id="PF08544"/>
    </source>
</evidence>
<feature type="domain" description="GHMP kinase C-terminal" evidence="11">
    <location>
        <begin position="248"/>
        <end position="321"/>
    </location>
</feature>
<dbReference type="InterPro" id="IPR014721">
    <property type="entry name" value="Ribsml_uS5_D2-typ_fold_subgr"/>
</dbReference>
<dbReference type="Proteomes" id="UP001142317">
    <property type="component" value="Unassembled WGS sequence"/>
</dbReference>
<keyword evidence="4" id="KW-0547">Nucleotide-binding</keyword>
<evidence type="ECO:0000256" key="3">
    <source>
        <dbReference type="ARBA" id="ARBA00022679"/>
    </source>
</evidence>
<protein>
    <submittedName>
        <fullName evidence="12">Mevalonate kinase</fullName>
    </submittedName>
</protein>
<proteinExistence type="predicted"/>
<name>A0A9W6HFX4_9MICO</name>
<evidence type="ECO:0000313" key="12">
    <source>
        <dbReference type="EMBL" id="GLJ79329.1"/>
    </source>
</evidence>
<dbReference type="PANTHER" id="PTHR43290">
    <property type="entry name" value="MEVALONATE KINASE"/>
    <property type="match status" value="1"/>
</dbReference>
<dbReference type="PRINTS" id="PR00959">
    <property type="entry name" value="MEVGALKINASE"/>
</dbReference>
<keyword evidence="13" id="KW-1185">Reference proteome</keyword>
<dbReference type="Pfam" id="PF00288">
    <property type="entry name" value="GHMP_kinases_N"/>
    <property type="match status" value="1"/>
</dbReference>
<feature type="domain" description="GHMP kinase N-terminal" evidence="10">
    <location>
        <begin position="94"/>
        <end position="170"/>
    </location>
</feature>
<dbReference type="GO" id="GO:0005829">
    <property type="term" value="C:cytosol"/>
    <property type="evidence" value="ECO:0007669"/>
    <property type="project" value="TreeGrafter"/>
</dbReference>
<dbReference type="SUPFAM" id="SSF55060">
    <property type="entry name" value="GHMP Kinase, C-terminal domain"/>
    <property type="match status" value="1"/>
</dbReference>
<keyword evidence="7" id="KW-0460">Magnesium</keyword>
<sequence>MTAPTDVPIAPDARLHVATHGSAAEPGATGRAGAKAILLGEHAVVYGRPAIAIPVRALGVEAHARPATGPGRLSSTLYHGPIAQAPDRLNVTLTAMRAALAAAGKPDAALDISIDSSVPAERGLGSSAAVSAAVIEAVLGACGLTADDETMHELIQTAERAAHGAPSGLDARTVRARAAVWFDGGRIEPVAVGDDLVFVIADTGVRGRTREAVAAVAERRESDPRGVESALDELGELATALRDDVSTGARDAIGRSMSRAHVLLNGLGVGDPALDHLVHAATAGGALGAKLTGGGRGGCVLALARDAASAHDLSDRLTRAGAAAVWTTTVEGAA</sequence>
<reference evidence="12" key="2">
    <citation type="submission" date="2023-01" db="EMBL/GenBank/DDBJ databases">
        <authorList>
            <person name="Sun Q."/>
            <person name="Evtushenko L."/>
        </authorList>
    </citation>
    <scope>NUCLEOTIDE SEQUENCE</scope>
    <source>
        <strain evidence="12">VKM Ac-1447</strain>
    </source>
</reference>
<evidence type="ECO:0000259" key="10">
    <source>
        <dbReference type="Pfam" id="PF00288"/>
    </source>
</evidence>
<dbReference type="InterPro" id="IPR006204">
    <property type="entry name" value="GHMP_kinase_N_dom"/>
</dbReference>
<dbReference type="Gene3D" id="3.30.230.10">
    <property type="match status" value="1"/>
</dbReference>
<evidence type="ECO:0000256" key="9">
    <source>
        <dbReference type="ARBA" id="ARBA00029438"/>
    </source>
</evidence>
<dbReference type="NCBIfam" id="TIGR00549">
    <property type="entry name" value="mevalon_kin"/>
    <property type="match status" value="1"/>
</dbReference>
<dbReference type="GO" id="GO:0005524">
    <property type="term" value="F:ATP binding"/>
    <property type="evidence" value="ECO:0007669"/>
    <property type="project" value="UniProtKB-KW"/>
</dbReference>
<dbReference type="InterPro" id="IPR036554">
    <property type="entry name" value="GHMP_kinase_C_sf"/>
</dbReference>